<dbReference type="Proteomes" id="UP000799324">
    <property type="component" value="Unassembled WGS sequence"/>
</dbReference>
<dbReference type="PANTHER" id="PTHR12952:SF0">
    <property type="entry name" value="PROTEIN SYS1 HOMOLOG"/>
    <property type="match status" value="1"/>
</dbReference>
<evidence type="ECO:0000256" key="1">
    <source>
        <dbReference type="ARBA" id="ARBA00004653"/>
    </source>
</evidence>
<keyword evidence="6 10" id="KW-1133">Transmembrane helix</keyword>
<evidence type="ECO:0000256" key="10">
    <source>
        <dbReference type="SAM" id="Phobius"/>
    </source>
</evidence>
<dbReference type="EMBL" id="MU004318">
    <property type="protein sequence ID" value="KAF2658137.1"/>
    <property type="molecule type" value="Genomic_DNA"/>
</dbReference>
<reference evidence="11" key="1">
    <citation type="journal article" date="2020" name="Stud. Mycol.">
        <title>101 Dothideomycetes genomes: a test case for predicting lifestyles and emergence of pathogens.</title>
        <authorList>
            <person name="Haridas S."/>
            <person name="Albert R."/>
            <person name="Binder M."/>
            <person name="Bloem J."/>
            <person name="Labutti K."/>
            <person name="Salamov A."/>
            <person name="Andreopoulos B."/>
            <person name="Baker S."/>
            <person name="Barry K."/>
            <person name="Bills G."/>
            <person name="Bluhm B."/>
            <person name="Cannon C."/>
            <person name="Castanera R."/>
            <person name="Culley D."/>
            <person name="Daum C."/>
            <person name="Ezra D."/>
            <person name="Gonzalez J."/>
            <person name="Henrissat B."/>
            <person name="Kuo A."/>
            <person name="Liang C."/>
            <person name="Lipzen A."/>
            <person name="Lutzoni F."/>
            <person name="Magnuson J."/>
            <person name="Mondo S."/>
            <person name="Nolan M."/>
            <person name="Ohm R."/>
            <person name="Pangilinan J."/>
            <person name="Park H.-J."/>
            <person name="Ramirez L."/>
            <person name="Alfaro M."/>
            <person name="Sun H."/>
            <person name="Tritt A."/>
            <person name="Yoshinaga Y."/>
            <person name="Zwiers L.-H."/>
            <person name="Turgeon B."/>
            <person name="Goodwin S."/>
            <person name="Spatafora J."/>
            <person name="Crous P."/>
            <person name="Grigoriev I."/>
        </authorList>
    </citation>
    <scope>NUCLEOTIDE SEQUENCE</scope>
    <source>
        <strain evidence="11">CBS 122681</strain>
    </source>
</reference>
<evidence type="ECO:0000256" key="4">
    <source>
        <dbReference type="ARBA" id="ARBA00022692"/>
    </source>
</evidence>
<dbReference type="GO" id="GO:0005829">
    <property type="term" value="C:cytosol"/>
    <property type="evidence" value="ECO:0007669"/>
    <property type="project" value="GOC"/>
</dbReference>
<dbReference type="GO" id="GO:0005802">
    <property type="term" value="C:trans-Golgi network"/>
    <property type="evidence" value="ECO:0007669"/>
    <property type="project" value="TreeGrafter"/>
</dbReference>
<gene>
    <name evidence="11" type="ORF">K491DRAFT_593620</name>
</gene>
<proteinExistence type="inferred from homology"/>
<feature type="transmembrane region" description="Helical" evidence="10">
    <location>
        <begin position="21"/>
        <end position="47"/>
    </location>
</feature>
<keyword evidence="4 10" id="KW-0812">Transmembrane</keyword>
<evidence type="ECO:0000256" key="8">
    <source>
        <dbReference type="ARBA" id="ARBA00023136"/>
    </source>
</evidence>
<evidence type="ECO:0000313" key="11">
    <source>
        <dbReference type="EMBL" id="KAF2658137.1"/>
    </source>
</evidence>
<dbReference type="GO" id="GO:0006895">
    <property type="term" value="P:Golgi to endosome transport"/>
    <property type="evidence" value="ECO:0007669"/>
    <property type="project" value="TreeGrafter"/>
</dbReference>
<dbReference type="GO" id="GO:0043001">
    <property type="term" value="P:Golgi to plasma membrane protein transport"/>
    <property type="evidence" value="ECO:0007669"/>
    <property type="project" value="TreeGrafter"/>
</dbReference>
<comment type="subcellular location">
    <subcellularLocation>
        <location evidence="1">Golgi apparatus membrane</location>
        <topology evidence="1">Multi-pass membrane protein</topology>
    </subcellularLocation>
</comment>
<dbReference type="OrthoDB" id="542931at2759"/>
<evidence type="ECO:0008006" key="13">
    <source>
        <dbReference type="Google" id="ProtNLM"/>
    </source>
</evidence>
<dbReference type="GO" id="GO:0034067">
    <property type="term" value="P:protein localization to Golgi apparatus"/>
    <property type="evidence" value="ECO:0007669"/>
    <property type="project" value="TreeGrafter"/>
</dbReference>
<evidence type="ECO:0000256" key="7">
    <source>
        <dbReference type="ARBA" id="ARBA00023034"/>
    </source>
</evidence>
<comment type="similarity">
    <text evidence="2">Belongs to the SYS1 family.</text>
</comment>
<feature type="region of interest" description="Disordered" evidence="9">
    <location>
        <begin position="157"/>
        <end position="205"/>
    </location>
</feature>
<dbReference type="PANTHER" id="PTHR12952">
    <property type="entry name" value="SYS1"/>
    <property type="match status" value="1"/>
</dbReference>
<keyword evidence="7" id="KW-0333">Golgi apparatus</keyword>
<evidence type="ECO:0000256" key="9">
    <source>
        <dbReference type="SAM" id="MobiDB-lite"/>
    </source>
</evidence>
<evidence type="ECO:0000256" key="2">
    <source>
        <dbReference type="ARBA" id="ARBA00008160"/>
    </source>
</evidence>
<evidence type="ECO:0000256" key="3">
    <source>
        <dbReference type="ARBA" id="ARBA00022448"/>
    </source>
</evidence>
<keyword evidence="8 10" id="KW-0472">Membrane</keyword>
<sequence>MPRRRRPPRPGALADLSPTRILSQIVVLQLAYYACAAILIIFTALVAGKEISTDLLFNWRSLRGDTTVGWTLGLVWVLNSLASAVFILLLIARSKLVLDFALTIHFIHLIVTSLYSHALPSNVFWWALQVCSATLMTSIGVWACQWRELRPINFGAKGGNGTGTTQDPLPDEPDSVGQSRGRGRGRGRDGAGEYEMVGMEGDRNV</sequence>
<keyword evidence="3" id="KW-0813">Transport</keyword>
<feature type="transmembrane region" description="Helical" evidence="10">
    <location>
        <begin position="96"/>
        <end position="117"/>
    </location>
</feature>
<accession>A0A6A6TFW0</accession>
<name>A0A6A6TFW0_9PLEO</name>
<evidence type="ECO:0000256" key="5">
    <source>
        <dbReference type="ARBA" id="ARBA00022927"/>
    </source>
</evidence>
<feature type="transmembrane region" description="Helical" evidence="10">
    <location>
        <begin position="67"/>
        <end position="89"/>
    </location>
</feature>
<protein>
    <recommendedName>
        <fullName evidence="13">Integral membrane protein S linking to the trans Golgi network-domain-containing protein</fullName>
    </recommendedName>
</protein>
<feature type="transmembrane region" description="Helical" evidence="10">
    <location>
        <begin position="123"/>
        <end position="144"/>
    </location>
</feature>
<organism evidence="11 12">
    <name type="scientific">Lophiostoma macrostomum CBS 122681</name>
    <dbReference type="NCBI Taxonomy" id="1314788"/>
    <lineage>
        <taxon>Eukaryota</taxon>
        <taxon>Fungi</taxon>
        <taxon>Dikarya</taxon>
        <taxon>Ascomycota</taxon>
        <taxon>Pezizomycotina</taxon>
        <taxon>Dothideomycetes</taxon>
        <taxon>Pleosporomycetidae</taxon>
        <taxon>Pleosporales</taxon>
        <taxon>Lophiostomataceae</taxon>
        <taxon>Lophiostoma</taxon>
    </lineage>
</organism>
<evidence type="ECO:0000313" key="12">
    <source>
        <dbReference type="Proteomes" id="UP000799324"/>
    </source>
</evidence>
<evidence type="ECO:0000256" key="6">
    <source>
        <dbReference type="ARBA" id="ARBA00022989"/>
    </source>
</evidence>
<dbReference type="Pfam" id="PF09801">
    <property type="entry name" value="SYS1"/>
    <property type="match status" value="1"/>
</dbReference>
<dbReference type="GO" id="GO:0000139">
    <property type="term" value="C:Golgi membrane"/>
    <property type="evidence" value="ECO:0007669"/>
    <property type="project" value="UniProtKB-SubCell"/>
</dbReference>
<keyword evidence="12" id="KW-1185">Reference proteome</keyword>
<keyword evidence="5" id="KW-0653">Protein transport</keyword>
<dbReference type="InterPro" id="IPR019185">
    <property type="entry name" value="Integral_membrane_SYS1-rel"/>
</dbReference>
<dbReference type="AlphaFoldDB" id="A0A6A6TFW0"/>